<dbReference type="AlphaFoldDB" id="A0A516GIH1"/>
<dbReference type="KEGG" id="dpm:FNV33_04320"/>
<dbReference type="Proteomes" id="UP000315953">
    <property type="component" value="Chromosome"/>
</dbReference>
<reference evidence="2 3" key="1">
    <citation type="submission" date="2019-07" db="EMBL/GenBank/DDBJ databases">
        <title>Genome assembly of a nasal isolate of Dolosigranulum pigrum from a chronic sinusitis patient.</title>
        <authorList>
            <person name="Baig S."/>
            <person name="Overballe-Petersen S."/>
            <person name="Kaspar U."/>
            <person name="Rendboe A."/>
            <person name="de Man T."/>
            <person name="Liu C."/>
            <person name="Price L.B."/>
            <person name="Stegger M."/>
            <person name="Becker K."/>
            <person name="Skytt Andersen P."/>
        </authorList>
    </citation>
    <scope>NUCLEOTIDE SEQUENCE [LARGE SCALE GENOMIC DNA]</scope>
    <source>
        <strain evidence="2 3">83VPs-KB5</strain>
    </source>
</reference>
<evidence type="ECO:0000313" key="3">
    <source>
        <dbReference type="Proteomes" id="UP000315953"/>
    </source>
</evidence>
<gene>
    <name evidence="2" type="ORF">FNV33_04320</name>
</gene>
<dbReference type="EMBL" id="CP041626">
    <property type="protein sequence ID" value="QDO91314.1"/>
    <property type="molecule type" value="Genomic_DNA"/>
</dbReference>
<dbReference type="InterPro" id="IPR014976">
    <property type="entry name" value="AbpA_HamA_C"/>
</dbReference>
<protein>
    <submittedName>
        <fullName evidence="2">DUF1837 domain-containing protein</fullName>
    </submittedName>
</protein>
<accession>A0A516GIH1</accession>
<name>A0A516GIH1_9LACT</name>
<dbReference type="RefSeq" id="WP_143333365.1">
    <property type="nucleotide sequence ID" value="NZ_CP041626.1"/>
</dbReference>
<sequence>MFFNNSQYFEFEKELISSNGVKTKIYKFNNEIIDEESLNKWGLGLRNNYVEEELLNFLINGTGLTQKEFLEKNIFPNPNKSQGAATMSGEFGEILIFDYINFVLKYYVSRTRYFEKINPSQPVSGSDVIGYKIKDISKPSNNDQLLVAEVKTRSTKSGKKISLDKNPLGKAITDSEKDKVRLAESLNAEKRRLLTRNRIDEANTVERFQNRTDNPFLLDFYAVVVLDSDLYFGSFSDQFILDVINNMKNESTDKNILIIYSTDLKNFLRDIYRRACLC</sequence>
<organism evidence="2 3">
    <name type="scientific">Dolosigranulum pigrum</name>
    <dbReference type="NCBI Taxonomy" id="29394"/>
    <lineage>
        <taxon>Bacteria</taxon>
        <taxon>Bacillati</taxon>
        <taxon>Bacillota</taxon>
        <taxon>Bacilli</taxon>
        <taxon>Lactobacillales</taxon>
        <taxon>Carnobacteriaceae</taxon>
        <taxon>Dolosigranulum</taxon>
    </lineage>
</organism>
<evidence type="ECO:0000313" key="2">
    <source>
        <dbReference type="EMBL" id="QDO91314.1"/>
    </source>
</evidence>
<proteinExistence type="predicted"/>
<feature type="domain" description="Anti-bacteriophage protein A/HamA C-terminal" evidence="1">
    <location>
        <begin position="12"/>
        <end position="275"/>
    </location>
</feature>
<dbReference type="Pfam" id="PF08878">
    <property type="entry name" value="HamA"/>
    <property type="match status" value="1"/>
</dbReference>
<evidence type="ECO:0000259" key="1">
    <source>
        <dbReference type="Pfam" id="PF08878"/>
    </source>
</evidence>